<dbReference type="Gramene" id="C.cajan_43523.t">
    <property type="protein sequence ID" value="C.cajan_43523.t"/>
    <property type="gene ID" value="C.cajan_43523"/>
</dbReference>
<evidence type="ECO:0000256" key="1">
    <source>
        <dbReference type="SAM" id="MobiDB-lite"/>
    </source>
</evidence>
<gene>
    <name evidence="2" type="ORF">KK1_044317</name>
</gene>
<accession>A0A151QWH0</accession>
<dbReference type="PANTHER" id="PTHR10775:SF172">
    <property type="entry name" value="TNP2, PARTIAL"/>
    <property type="match status" value="1"/>
</dbReference>
<dbReference type="Pfam" id="PF03004">
    <property type="entry name" value="Transposase_24"/>
    <property type="match status" value="1"/>
</dbReference>
<organism evidence="2 3">
    <name type="scientific">Cajanus cajan</name>
    <name type="common">Pigeon pea</name>
    <name type="synonym">Cajanus indicus</name>
    <dbReference type="NCBI Taxonomy" id="3821"/>
    <lineage>
        <taxon>Eukaryota</taxon>
        <taxon>Viridiplantae</taxon>
        <taxon>Streptophyta</taxon>
        <taxon>Embryophyta</taxon>
        <taxon>Tracheophyta</taxon>
        <taxon>Spermatophyta</taxon>
        <taxon>Magnoliopsida</taxon>
        <taxon>eudicotyledons</taxon>
        <taxon>Gunneridae</taxon>
        <taxon>Pentapetalae</taxon>
        <taxon>rosids</taxon>
        <taxon>fabids</taxon>
        <taxon>Fabales</taxon>
        <taxon>Fabaceae</taxon>
        <taxon>Papilionoideae</taxon>
        <taxon>50 kb inversion clade</taxon>
        <taxon>NPAAA clade</taxon>
        <taxon>indigoferoid/millettioid clade</taxon>
        <taxon>Phaseoleae</taxon>
        <taxon>Cajanus</taxon>
    </lineage>
</organism>
<dbReference type="InterPro" id="IPR004252">
    <property type="entry name" value="Probable_transposase_24"/>
</dbReference>
<protein>
    <submittedName>
        <fullName evidence="2">Uncharacterized protein</fullName>
    </submittedName>
</protein>
<evidence type="ECO:0000313" key="3">
    <source>
        <dbReference type="Proteomes" id="UP000075243"/>
    </source>
</evidence>
<dbReference type="STRING" id="3821.A0A151QWH0"/>
<feature type="compositionally biased region" description="Polar residues" evidence="1">
    <location>
        <begin position="115"/>
        <end position="127"/>
    </location>
</feature>
<feature type="region of interest" description="Disordered" evidence="1">
    <location>
        <begin position="90"/>
        <end position="168"/>
    </location>
</feature>
<dbReference type="Proteomes" id="UP000075243">
    <property type="component" value="Unassembled WGS sequence"/>
</dbReference>
<dbReference type="EMBL" id="KQ484535">
    <property type="protein sequence ID" value="KYP34707.1"/>
    <property type="molecule type" value="Genomic_DNA"/>
</dbReference>
<proteinExistence type="predicted"/>
<keyword evidence="3" id="KW-1185">Reference proteome</keyword>
<dbReference type="AlphaFoldDB" id="A0A151QWH0"/>
<feature type="compositionally biased region" description="Polar residues" evidence="1">
    <location>
        <begin position="138"/>
        <end position="153"/>
    </location>
</feature>
<dbReference type="PANTHER" id="PTHR10775">
    <property type="entry name" value="OS08G0208400 PROTEIN"/>
    <property type="match status" value="1"/>
</dbReference>
<reference evidence="2" key="1">
    <citation type="journal article" date="2012" name="Nat. Biotechnol.">
        <title>Draft genome sequence of pigeonpea (Cajanus cajan), an orphan legume crop of resource-poor farmers.</title>
        <authorList>
            <person name="Varshney R.K."/>
            <person name="Chen W."/>
            <person name="Li Y."/>
            <person name="Bharti A.K."/>
            <person name="Saxena R.K."/>
            <person name="Schlueter J.A."/>
            <person name="Donoghue M.T."/>
            <person name="Azam S."/>
            <person name="Fan G."/>
            <person name="Whaley A.M."/>
            <person name="Farmer A.D."/>
            <person name="Sheridan J."/>
            <person name="Iwata A."/>
            <person name="Tuteja R."/>
            <person name="Penmetsa R.V."/>
            <person name="Wu W."/>
            <person name="Upadhyaya H.D."/>
            <person name="Yang S.P."/>
            <person name="Shah T."/>
            <person name="Saxena K.B."/>
            <person name="Michael T."/>
            <person name="McCombie W.R."/>
            <person name="Yang B."/>
            <person name="Zhang G."/>
            <person name="Yang H."/>
            <person name="Wang J."/>
            <person name="Spillane C."/>
            <person name="Cook D.R."/>
            <person name="May G.D."/>
            <person name="Xu X."/>
            <person name="Jackson S.A."/>
        </authorList>
    </citation>
    <scope>NUCLEOTIDE SEQUENCE [LARGE SCALE GENOMIC DNA]</scope>
</reference>
<evidence type="ECO:0000313" key="2">
    <source>
        <dbReference type="EMBL" id="KYP34707.1"/>
    </source>
</evidence>
<feature type="non-terminal residue" evidence="2">
    <location>
        <position position="1"/>
    </location>
</feature>
<name>A0A151QWH0_CAJCA</name>
<sequence length="390" mass="44325">KHTKLEFIIKLYHIKVLCGLSDKAMTMILDLLIDAFHEAKLPPSFYEAKKIITKLGLNYTKIDACLNDCMLYLENDDKDLQTCKHYGTSRWNPKKKQRFQNPLKSAPQPQRDVNPLTQTQEHSSPTMNLREPSPSIEVPSNVSPPIDFSPTNDVSQEEVPQEEFPQQSSIRELCRRNKEIRSKQKIQHIGGSKSNARRRHEMFLETGQNPSRGKLFIETHKRKDGSYEQIEVVLTQSTIDESEISPNDVVGKVFGPKHSRRVRCMGMGAAPTNTFRNTRLRRKIGNIWVATLRISDLSLSSSNVASSSSCSNQCKQKFTLLESQLQGTLNALKAYMIMKEGKILDELASFFLSQVSIMTYYLVIECNIGCDCIGLGYLFFLSLICCFNTI</sequence>